<evidence type="ECO:0000256" key="1">
    <source>
        <dbReference type="ARBA" id="ARBA00023186"/>
    </source>
</evidence>
<proteinExistence type="predicted"/>
<protein>
    <submittedName>
        <fullName evidence="2">Urease accessory protein UreH</fullName>
    </submittedName>
</protein>
<organism evidence="2 3">
    <name type="scientific">Acidianus sulfidivorans JP7</name>
    <dbReference type="NCBI Taxonomy" id="619593"/>
    <lineage>
        <taxon>Archaea</taxon>
        <taxon>Thermoproteota</taxon>
        <taxon>Thermoprotei</taxon>
        <taxon>Sulfolobales</taxon>
        <taxon>Sulfolobaceae</taxon>
        <taxon>Acidianus</taxon>
    </lineage>
</organism>
<dbReference type="InterPro" id="IPR002669">
    <property type="entry name" value="UreD"/>
</dbReference>
<dbReference type="Pfam" id="PF01774">
    <property type="entry name" value="UreD"/>
    <property type="match status" value="1"/>
</dbReference>
<dbReference type="Proteomes" id="UP000248410">
    <property type="component" value="Chromosome"/>
</dbReference>
<keyword evidence="3" id="KW-1185">Reference proteome</keyword>
<evidence type="ECO:0000313" key="3">
    <source>
        <dbReference type="Proteomes" id="UP000248410"/>
    </source>
</evidence>
<dbReference type="EMBL" id="CP029288">
    <property type="protein sequence ID" value="AWR96863.1"/>
    <property type="molecule type" value="Genomic_DNA"/>
</dbReference>
<name>A0A2U9ILH3_9CREN</name>
<dbReference type="GeneID" id="36837173"/>
<dbReference type="GO" id="GO:0016151">
    <property type="term" value="F:nickel cation binding"/>
    <property type="evidence" value="ECO:0007669"/>
    <property type="project" value="InterPro"/>
</dbReference>
<reference evidence="2 3" key="1">
    <citation type="submission" date="2018-05" db="EMBL/GenBank/DDBJ databases">
        <title>Complete Genome Sequences of Extremely Thermoacidophilic, Metal-Mobilizing Type-Strain Members of the Archaeal Family Sulfolobaceae: Acidianus brierleyi DSM-1651T, Acidianus sulfidivorans DSM-18786T, Metallosphaera hakonensis DSM-7519T, and Metallosphaera prunae DSM-10039T.</title>
        <authorList>
            <person name="Counts J.A."/>
            <person name="Kelly R.M."/>
        </authorList>
    </citation>
    <scope>NUCLEOTIDE SEQUENCE [LARGE SCALE GENOMIC DNA]</scope>
    <source>
        <strain evidence="2 3">JP7</strain>
    </source>
</reference>
<dbReference type="AlphaFoldDB" id="A0A2U9ILH3"/>
<dbReference type="KEGG" id="asul:DFR86_04350"/>
<evidence type="ECO:0000313" key="2">
    <source>
        <dbReference type="EMBL" id="AWR96863.1"/>
    </source>
</evidence>
<gene>
    <name evidence="2" type="ORF">DFR86_04350</name>
</gene>
<keyword evidence="1" id="KW-0143">Chaperone</keyword>
<sequence>MRASLKIRNGIIERTGSLNAILLNDRIIIVNPSEILAHEDEIKISIEANTIITDQAFTKIVSNSNVKIQYEVYGNFSFLTHPILFYDNAIAEIENTFMINQKAKIIEAFALGREGHGEEFKKGKIRAKTKIYSNDGELLVFDVLRVEDSNYKNTIGSSGLITIYKIDGKESDIEKYSVNSIDINEEWLKIVKDDLK</sequence>
<accession>A0A2U9ILH3</accession>
<dbReference type="RefSeq" id="WP_110379753.1">
    <property type="nucleotide sequence ID" value="NZ_CP029288.2"/>
</dbReference>
<dbReference type="OrthoDB" id="39102at2157"/>